<feature type="compositionally biased region" description="Low complexity" evidence="7">
    <location>
        <begin position="309"/>
        <end position="326"/>
    </location>
</feature>
<feature type="DNA-binding region" description="Homeobox" evidence="5">
    <location>
        <begin position="138"/>
        <end position="180"/>
    </location>
</feature>
<proteinExistence type="predicted"/>
<reference evidence="9" key="1">
    <citation type="journal article" date="2020" name="J. Fungi">
        <title>Genome Sequence Analysis of Auricularia heimuer Combined with Genetic Linkage Map.</title>
        <authorList>
            <person name="Fang M."/>
            <person name="Wang X."/>
            <person name="Chen Y."/>
            <person name="Wang P."/>
            <person name="Lu L."/>
            <person name="Lu J."/>
            <person name="Yao F."/>
            <person name="Zhang Y."/>
        </authorList>
    </citation>
    <scope>NUCLEOTIDE SEQUENCE</scope>
    <source>
        <strain evidence="9">18-119</strain>
    </source>
</reference>
<feature type="compositionally biased region" description="Low complexity" evidence="7">
    <location>
        <begin position="356"/>
        <end position="370"/>
    </location>
</feature>
<dbReference type="SMART" id="SM00389">
    <property type="entry name" value="HOX"/>
    <property type="match status" value="1"/>
</dbReference>
<keyword evidence="2 5" id="KW-0238">DNA-binding</keyword>
<evidence type="ECO:0000256" key="2">
    <source>
        <dbReference type="ARBA" id="ARBA00023125"/>
    </source>
</evidence>
<dbReference type="PANTHER" id="PTHR24339">
    <property type="entry name" value="HOMEOBOX PROTEIN EMX-RELATED"/>
    <property type="match status" value="1"/>
</dbReference>
<dbReference type="GO" id="GO:0000981">
    <property type="term" value="F:DNA-binding transcription factor activity, RNA polymerase II-specific"/>
    <property type="evidence" value="ECO:0007669"/>
    <property type="project" value="InterPro"/>
</dbReference>
<evidence type="ECO:0000256" key="7">
    <source>
        <dbReference type="SAM" id="MobiDB-lite"/>
    </source>
</evidence>
<feature type="compositionally biased region" description="Basic residues" evidence="7">
    <location>
        <begin position="399"/>
        <end position="412"/>
    </location>
</feature>
<dbReference type="PROSITE" id="PS50071">
    <property type="entry name" value="HOMEOBOX_2"/>
    <property type="match status" value="1"/>
</dbReference>
<dbReference type="PANTHER" id="PTHR24339:SF28">
    <property type="entry name" value="E5-RELATED"/>
    <property type="match status" value="1"/>
</dbReference>
<accession>A0A6M8Q7D5</accession>
<dbReference type="InterPro" id="IPR050877">
    <property type="entry name" value="EMX-VAX-Noto_Homeobox_TFs"/>
</dbReference>
<sequence length="622" mass="67051">MQIELDRCISTAQRVLTDLGVFASTLAADACTSSRRAQAQAVLTHIATSGISRIEDSRVTEPLSTKLHEATELYFQKACMALLESHASTDPLSLRTIALQLKTTYTQLYERQVVTAAKLRTKRSTPQKQPFANDILVYAFEKSQTPSKREREVLASLTGMTLEQVRVWFQNRRSRQKKKAPELQGRPALELSDVLARVKNAKIAQASQQVKSEDVFEDNDPCYISTSTLTAIPHSRVSRTISSKASTTARSYPAPYVPQPLTAESHFASPTWRRTPAQSHVSRPTVTIDELNRAMARLTLRHRLQAPRTSTTSTCSTTSTTHSSISVAAPTLASTNATKKQVVRKDGEHARKVAGGRRAAPRGSAALPSCSPAAASLQHAQGLSETVPSCLSDAPVKAQARKKAGPARRKPSTKALSRQASGASVTSVSSSSTDSSRSTSYASDFSLASVSSDFSFSSVELSPSVSGYDHLHDQNAMLQHYDSTGFASSGNQHTPVPVYDLSDMRCDFGDLTSSAHDANILLSGTSITQLLHAQQQSSPSIQPPAPTQLPVDQQFLDVGIANMGSVLDLSLTGFSTIESLLSDGATVYPNLPQPDLFFGSSEGQQCHDFNWADLSLPMAGQA</sequence>
<dbReference type="Gene3D" id="1.10.10.60">
    <property type="entry name" value="Homeodomain-like"/>
    <property type="match status" value="1"/>
</dbReference>
<name>A0A6M8Q7D5_AURAJ</name>
<evidence type="ECO:0000313" key="9">
    <source>
        <dbReference type="EMBL" id="QKI37339.1"/>
    </source>
</evidence>
<feature type="domain" description="Homeobox" evidence="8">
    <location>
        <begin position="136"/>
        <end position="179"/>
    </location>
</feature>
<dbReference type="EMBL" id="MN267032">
    <property type="protein sequence ID" value="QKI37339.1"/>
    <property type="molecule type" value="Genomic_DNA"/>
</dbReference>
<dbReference type="InterPro" id="IPR009057">
    <property type="entry name" value="Homeodomain-like_sf"/>
</dbReference>
<dbReference type="SUPFAM" id="SSF46689">
    <property type="entry name" value="Homeodomain-like"/>
    <property type="match status" value="1"/>
</dbReference>
<dbReference type="Pfam" id="PF00046">
    <property type="entry name" value="Homeodomain"/>
    <property type="match status" value="1"/>
</dbReference>
<keyword evidence="4 5" id="KW-0539">Nucleus</keyword>
<feature type="region of interest" description="Disordered" evidence="7">
    <location>
        <begin position="397"/>
        <end position="439"/>
    </location>
</feature>
<evidence type="ECO:0000256" key="6">
    <source>
        <dbReference type="RuleBase" id="RU000682"/>
    </source>
</evidence>
<evidence type="ECO:0000256" key="5">
    <source>
        <dbReference type="PROSITE-ProRule" id="PRU00108"/>
    </source>
</evidence>
<keyword evidence="3 5" id="KW-0371">Homeobox</keyword>
<dbReference type="CDD" id="cd00086">
    <property type="entry name" value="homeodomain"/>
    <property type="match status" value="1"/>
</dbReference>
<evidence type="ECO:0000256" key="4">
    <source>
        <dbReference type="ARBA" id="ARBA00023242"/>
    </source>
</evidence>
<dbReference type="InterPro" id="IPR017970">
    <property type="entry name" value="Homeobox_CS"/>
</dbReference>
<dbReference type="GO" id="GO:0000978">
    <property type="term" value="F:RNA polymerase II cis-regulatory region sequence-specific DNA binding"/>
    <property type="evidence" value="ECO:0007669"/>
    <property type="project" value="TreeGrafter"/>
</dbReference>
<evidence type="ECO:0000256" key="3">
    <source>
        <dbReference type="ARBA" id="ARBA00023155"/>
    </source>
</evidence>
<evidence type="ECO:0000259" key="8">
    <source>
        <dbReference type="PROSITE" id="PS50071"/>
    </source>
</evidence>
<gene>
    <name evidence="9" type="primary">HD2-1</name>
</gene>
<comment type="subcellular location">
    <subcellularLocation>
        <location evidence="1 5 6">Nucleus</location>
    </subcellularLocation>
</comment>
<dbReference type="GO" id="GO:0005634">
    <property type="term" value="C:nucleus"/>
    <property type="evidence" value="ECO:0007669"/>
    <property type="project" value="UniProtKB-SubCell"/>
</dbReference>
<dbReference type="AlphaFoldDB" id="A0A6M8Q7D5"/>
<organism evidence="9">
    <name type="scientific">Auricularia auricula-judae</name>
    <name type="common">Judas ear fungus</name>
    <name type="synonym">Tremella auricula-judae</name>
    <dbReference type="NCBI Taxonomy" id="29892"/>
    <lineage>
        <taxon>Eukaryota</taxon>
        <taxon>Fungi</taxon>
        <taxon>Dikarya</taxon>
        <taxon>Basidiomycota</taxon>
        <taxon>Agaricomycotina</taxon>
        <taxon>Agaricomycetes</taxon>
        <taxon>Auriculariales</taxon>
        <taxon>Auriculariaceae</taxon>
        <taxon>Auricularia</taxon>
    </lineage>
</organism>
<feature type="compositionally biased region" description="Low complexity" evidence="7">
    <location>
        <begin position="420"/>
        <end position="439"/>
    </location>
</feature>
<feature type="region of interest" description="Disordered" evidence="7">
    <location>
        <begin position="305"/>
        <end position="370"/>
    </location>
</feature>
<dbReference type="InterPro" id="IPR001356">
    <property type="entry name" value="HD"/>
</dbReference>
<dbReference type="PROSITE" id="PS00027">
    <property type="entry name" value="HOMEOBOX_1"/>
    <property type="match status" value="1"/>
</dbReference>
<protein>
    <submittedName>
        <fullName evidence="9">Homeodomain protein HD2</fullName>
    </submittedName>
</protein>
<evidence type="ECO:0000256" key="1">
    <source>
        <dbReference type="ARBA" id="ARBA00004123"/>
    </source>
</evidence>